<dbReference type="GO" id="GO:0036157">
    <property type="term" value="C:outer dynein arm"/>
    <property type="evidence" value="ECO:0007669"/>
    <property type="project" value="InterPro"/>
</dbReference>
<accession>A0A8K1CTG2</accession>
<evidence type="ECO:0000256" key="5">
    <source>
        <dbReference type="ARBA" id="ARBA00022490"/>
    </source>
</evidence>
<organism evidence="13 14">
    <name type="scientific">Pythium oligandrum</name>
    <name type="common">Mycoparasitic fungus</name>
    <dbReference type="NCBI Taxonomy" id="41045"/>
    <lineage>
        <taxon>Eukaryota</taxon>
        <taxon>Sar</taxon>
        <taxon>Stramenopiles</taxon>
        <taxon>Oomycota</taxon>
        <taxon>Peronosporomycetes</taxon>
        <taxon>Pythiales</taxon>
        <taxon>Pythiaceae</taxon>
        <taxon>Pythium</taxon>
    </lineage>
</organism>
<dbReference type="InterPro" id="IPR031733">
    <property type="entry name" value="Dynein_attach_N"/>
</dbReference>
<evidence type="ECO:0000256" key="9">
    <source>
        <dbReference type="ARBA" id="ARBA00023273"/>
    </source>
</evidence>
<gene>
    <name evidence="13" type="ORF">Poli38472_005843</name>
</gene>
<reference evidence="13" key="1">
    <citation type="submission" date="2019-03" db="EMBL/GenBank/DDBJ databases">
        <title>Long read genome sequence of the mycoparasitic Pythium oligandrum ATCC 38472 isolated from sugarbeet rhizosphere.</title>
        <authorList>
            <person name="Gaulin E."/>
        </authorList>
    </citation>
    <scope>NUCLEOTIDE SEQUENCE</scope>
    <source>
        <strain evidence="13">ATCC 38472_TT</strain>
    </source>
</reference>
<feature type="domain" description="Dynein attachment factor N-terminal" evidence="12">
    <location>
        <begin position="16"/>
        <end position="80"/>
    </location>
</feature>
<dbReference type="GO" id="GO:0031514">
    <property type="term" value="C:motile cilium"/>
    <property type="evidence" value="ECO:0007669"/>
    <property type="project" value="UniProtKB-SubCell"/>
</dbReference>
<dbReference type="Proteomes" id="UP000794436">
    <property type="component" value="Unassembled WGS sequence"/>
</dbReference>
<evidence type="ECO:0000259" key="11">
    <source>
        <dbReference type="Pfam" id="PF13877"/>
    </source>
</evidence>
<comment type="function">
    <text evidence="1">Dynein-attachment factor required for cilia motility.</text>
</comment>
<evidence type="ECO:0000256" key="2">
    <source>
        <dbReference type="ARBA" id="ARBA00004230"/>
    </source>
</evidence>
<keyword evidence="14" id="KW-1185">Reference proteome</keyword>
<dbReference type="PANTHER" id="PTHR28572">
    <property type="entry name" value="COILED-COIL DOMAIN-CONTAINING PROTEIN 103"/>
    <property type="match status" value="1"/>
</dbReference>
<evidence type="ECO:0000313" key="14">
    <source>
        <dbReference type="Proteomes" id="UP000794436"/>
    </source>
</evidence>
<comment type="subcellular location">
    <subcellularLocation>
        <location evidence="2">Cell projection</location>
        <location evidence="2">Cilium</location>
        <location evidence="2">Flagellum</location>
    </subcellularLocation>
    <subcellularLocation>
        <location evidence="3">Cytoplasm</location>
    </subcellularLocation>
</comment>
<evidence type="ECO:0008006" key="15">
    <source>
        <dbReference type="Google" id="ProtNLM"/>
    </source>
</evidence>
<dbReference type="InterPro" id="IPR042422">
    <property type="entry name" value="CC103"/>
</dbReference>
<dbReference type="Pfam" id="PF15867">
    <property type="entry name" value="Dynein_attach_N"/>
    <property type="match status" value="1"/>
</dbReference>
<feature type="domain" description="RNA-polymerase II-associated protein 3-like C-terminal" evidence="11">
    <location>
        <begin position="109"/>
        <end position="209"/>
    </location>
</feature>
<comment type="caution">
    <text evidence="13">The sequence shown here is derived from an EMBL/GenBank/DDBJ whole genome shotgun (WGS) entry which is preliminary data.</text>
</comment>
<dbReference type="AlphaFoldDB" id="A0A8K1CTG2"/>
<dbReference type="PANTHER" id="PTHR28572:SF1">
    <property type="entry name" value="COILED-COIL DOMAIN-CONTAINING PROTEIN 103"/>
    <property type="match status" value="1"/>
</dbReference>
<keyword evidence="9" id="KW-0966">Cell projection</keyword>
<dbReference type="GO" id="GO:0003351">
    <property type="term" value="P:epithelial cilium movement involved in extracellular fluid movement"/>
    <property type="evidence" value="ECO:0007669"/>
    <property type="project" value="TreeGrafter"/>
</dbReference>
<dbReference type="EMBL" id="SPLM01000002">
    <property type="protein sequence ID" value="TMW68375.1"/>
    <property type="molecule type" value="Genomic_DNA"/>
</dbReference>
<dbReference type="GO" id="GO:0036159">
    <property type="term" value="P:inner dynein arm assembly"/>
    <property type="evidence" value="ECO:0007669"/>
    <property type="project" value="TreeGrafter"/>
</dbReference>
<keyword evidence="6" id="KW-0970">Cilium biogenesis/degradation</keyword>
<dbReference type="GO" id="GO:0007368">
    <property type="term" value="P:determination of left/right symmetry"/>
    <property type="evidence" value="ECO:0007669"/>
    <property type="project" value="TreeGrafter"/>
</dbReference>
<evidence type="ECO:0000256" key="3">
    <source>
        <dbReference type="ARBA" id="ARBA00004496"/>
    </source>
</evidence>
<dbReference type="InterPro" id="IPR025986">
    <property type="entry name" value="RPAP3-like_C"/>
</dbReference>
<comment type="similarity">
    <text evidence="10">Belongs to the DNAAF19/PR46b family.</text>
</comment>
<sequence>MTTPQTLASIEHGCFDTSALQEELVKALEDDRKYKRTDAMKKRAIHTAANYDEFRNLVACADLKPVKQKELQSFTKTERSNNLGYKKKTRKEYGASLKFSTQEAATDVPPATAVDFCRQWSRYLKSSDAKYRYLRLTSVEKLGTMFKGDLEADLLAEIAKVLLWSMNSTPDDTNSYNPDNTAAFALDTMAALSTTSRFSLILDFLDNNQIEVMRSLFSEIEKVVAKDETLVSKVHATGASYKV</sequence>
<evidence type="ECO:0000256" key="4">
    <source>
        <dbReference type="ARBA" id="ARBA00011738"/>
    </source>
</evidence>
<evidence type="ECO:0000313" key="13">
    <source>
        <dbReference type="EMBL" id="TMW68375.1"/>
    </source>
</evidence>
<name>A0A8K1CTG2_PYTOL</name>
<evidence type="ECO:0000256" key="6">
    <source>
        <dbReference type="ARBA" id="ARBA00022794"/>
    </source>
</evidence>
<comment type="subunit">
    <text evidence="4">Homodimer.</text>
</comment>
<keyword evidence="5" id="KW-0963">Cytoplasm</keyword>
<keyword evidence="7" id="KW-0282">Flagellum</keyword>
<keyword evidence="8" id="KW-0969">Cilium</keyword>
<dbReference type="GO" id="GO:0005576">
    <property type="term" value="C:extracellular region"/>
    <property type="evidence" value="ECO:0007669"/>
    <property type="project" value="GOC"/>
</dbReference>
<proteinExistence type="inferred from homology"/>
<evidence type="ECO:0000256" key="8">
    <source>
        <dbReference type="ARBA" id="ARBA00023069"/>
    </source>
</evidence>
<evidence type="ECO:0000256" key="1">
    <source>
        <dbReference type="ARBA" id="ARBA00004048"/>
    </source>
</evidence>
<dbReference type="Pfam" id="PF13877">
    <property type="entry name" value="RPAP3_C"/>
    <property type="match status" value="1"/>
</dbReference>
<protein>
    <recommendedName>
        <fullName evidence="15">Coiled-coil domain-containing protein 103</fullName>
    </recommendedName>
</protein>
<evidence type="ECO:0000259" key="12">
    <source>
        <dbReference type="Pfam" id="PF15867"/>
    </source>
</evidence>
<evidence type="ECO:0000256" key="7">
    <source>
        <dbReference type="ARBA" id="ARBA00022846"/>
    </source>
</evidence>
<dbReference type="OrthoDB" id="447931at2759"/>
<evidence type="ECO:0000256" key="10">
    <source>
        <dbReference type="ARBA" id="ARBA00049986"/>
    </source>
</evidence>